<dbReference type="EMBL" id="JBHSWD010000001">
    <property type="protein sequence ID" value="MFC6591188.1"/>
    <property type="molecule type" value="Genomic_DNA"/>
</dbReference>
<evidence type="ECO:0000256" key="1">
    <source>
        <dbReference type="SAM" id="SignalP"/>
    </source>
</evidence>
<evidence type="ECO:0008006" key="4">
    <source>
        <dbReference type="Google" id="ProtNLM"/>
    </source>
</evidence>
<sequence length="163" mass="16716">MTRLLLLCCALTACAPQPAAGGPPAASSAPRAIRPPEFRVTDVQVSGTPGAPLIRVQLRVYNPNPFAVQLLPGAVQAALLGEVAGELTLPATDLEPAAASTVWLEGRPSGPGAAGWAALQAGNPVPLRLEGRLELAVGAARPVFGPYPFAQVLWPPADPILQP</sequence>
<name>A0ABW1YAJ5_9DEIO</name>
<proteinExistence type="predicted"/>
<keyword evidence="3" id="KW-1185">Reference proteome</keyword>
<feature type="signal peptide" evidence="1">
    <location>
        <begin position="1"/>
        <end position="19"/>
    </location>
</feature>
<dbReference type="Proteomes" id="UP001596297">
    <property type="component" value="Unassembled WGS sequence"/>
</dbReference>
<reference evidence="3" key="1">
    <citation type="journal article" date="2019" name="Int. J. Syst. Evol. Microbiol.">
        <title>The Global Catalogue of Microorganisms (GCM) 10K type strain sequencing project: providing services to taxonomists for standard genome sequencing and annotation.</title>
        <authorList>
            <consortium name="The Broad Institute Genomics Platform"/>
            <consortium name="The Broad Institute Genome Sequencing Center for Infectious Disease"/>
            <person name="Wu L."/>
            <person name="Ma J."/>
        </authorList>
    </citation>
    <scope>NUCLEOTIDE SEQUENCE [LARGE SCALE GENOMIC DNA]</scope>
    <source>
        <strain evidence="3">CGMCC 1.15772</strain>
    </source>
</reference>
<gene>
    <name evidence="2" type="ORF">ACFP81_03515</name>
</gene>
<evidence type="ECO:0000313" key="2">
    <source>
        <dbReference type="EMBL" id="MFC6591188.1"/>
    </source>
</evidence>
<dbReference type="RefSeq" id="WP_380082196.1">
    <property type="nucleotide sequence ID" value="NZ_JBHSWD010000001.1"/>
</dbReference>
<feature type="chain" id="PRO_5047029450" description="Water stress and hypersensitive response domain-containing protein" evidence="1">
    <location>
        <begin position="20"/>
        <end position="163"/>
    </location>
</feature>
<protein>
    <recommendedName>
        <fullName evidence="4">Water stress and hypersensitive response domain-containing protein</fullName>
    </recommendedName>
</protein>
<evidence type="ECO:0000313" key="3">
    <source>
        <dbReference type="Proteomes" id="UP001596297"/>
    </source>
</evidence>
<organism evidence="2 3">
    <name type="scientific">Deinococcus lacus</name>
    <dbReference type="NCBI Taxonomy" id="392561"/>
    <lineage>
        <taxon>Bacteria</taxon>
        <taxon>Thermotogati</taxon>
        <taxon>Deinococcota</taxon>
        <taxon>Deinococci</taxon>
        <taxon>Deinococcales</taxon>
        <taxon>Deinococcaceae</taxon>
        <taxon>Deinococcus</taxon>
    </lineage>
</organism>
<keyword evidence="1" id="KW-0732">Signal</keyword>
<accession>A0ABW1YAJ5</accession>
<comment type="caution">
    <text evidence="2">The sequence shown here is derived from an EMBL/GenBank/DDBJ whole genome shotgun (WGS) entry which is preliminary data.</text>
</comment>
<dbReference type="Gene3D" id="2.60.40.1820">
    <property type="match status" value="1"/>
</dbReference>